<dbReference type="EMBL" id="AP027728">
    <property type="protein sequence ID" value="BDZ40066.1"/>
    <property type="molecule type" value="Genomic_DNA"/>
</dbReference>
<reference evidence="2" key="1">
    <citation type="journal article" date="2019" name="Int. J. Syst. Evol. Microbiol.">
        <title>The Global Catalogue of Microorganisms (GCM) 10K type strain sequencing project: providing services to taxonomists for standard genome sequencing and annotation.</title>
        <authorList>
            <consortium name="The Broad Institute Genomics Platform"/>
            <consortium name="The Broad Institute Genome Sequencing Center for Infectious Disease"/>
            <person name="Wu L."/>
            <person name="Ma J."/>
        </authorList>
    </citation>
    <scope>NUCLEOTIDE SEQUENCE [LARGE SCALE GENOMIC DNA]</scope>
    <source>
        <strain evidence="2">NBRC 106310</strain>
    </source>
</reference>
<organism evidence="1 2">
    <name type="scientific">Microbacterium suwonense</name>
    <dbReference type="NCBI Taxonomy" id="683047"/>
    <lineage>
        <taxon>Bacteria</taxon>
        <taxon>Bacillati</taxon>
        <taxon>Actinomycetota</taxon>
        <taxon>Actinomycetes</taxon>
        <taxon>Micrococcales</taxon>
        <taxon>Microbacteriaceae</taxon>
        <taxon>Microbacterium</taxon>
    </lineage>
</organism>
<proteinExistence type="predicted"/>
<evidence type="ECO:0000313" key="1">
    <source>
        <dbReference type="EMBL" id="BDZ40066.1"/>
    </source>
</evidence>
<gene>
    <name evidence="1" type="ORF">GCM10025863_26800</name>
</gene>
<name>A0ABN6X9F2_9MICO</name>
<accession>A0ABN6X9F2</accession>
<keyword evidence="2" id="KW-1185">Reference proteome</keyword>
<dbReference type="RefSeq" id="WP_286300554.1">
    <property type="nucleotide sequence ID" value="NZ_AP027728.1"/>
</dbReference>
<dbReference type="Proteomes" id="UP001321543">
    <property type="component" value="Chromosome"/>
</dbReference>
<sequence>MYTITAAEAPSGEDLWAVFSALRLLDEAARLVASAQTETAILAEDAHWETKGIRRLRRALTELCASLGGECSELHHHQEMVRRVAMS</sequence>
<protein>
    <submittedName>
        <fullName evidence="1">Uncharacterized protein</fullName>
    </submittedName>
</protein>
<evidence type="ECO:0000313" key="2">
    <source>
        <dbReference type="Proteomes" id="UP001321543"/>
    </source>
</evidence>